<sequence>MTRVCVVGVFPNTDTPPVLIYEFPLSFLDLEAIGAKISTH</sequence>
<evidence type="ECO:0000313" key="1">
    <source>
        <dbReference type="EMBL" id="VAX01280.1"/>
    </source>
</evidence>
<organism evidence="1">
    <name type="scientific">hydrothermal vent metagenome</name>
    <dbReference type="NCBI Taxonomy" id="652676"/>
    <lineage>
        <taxon>unclassified sequences</taxon>
        <taxon>metagenomes</taxon>
        <taxon>ecological metagenomes</taxon>
    </lineage>
</organism>
<proteinExistence type="predicted"/>
<dbReference type="AlphaFoldDB" id="A0A3B1AST0"/>
<gene>
    <name evidence="1" type="ORF">MNBD_GAMMA21-1988</name>
</gene>
<protein>
    <submittedName>
        <fullName evidence="1">Uncharacterized protein</fullName>
    </submittedName>
</protein>
<reference evidence="1" key="1">
    <citation type="submission" date="2018-06" db="EMBL/GenBank/DDBJ databases">
        <authorList>
            <person name="Zhirakovskaya E."/>
        </authorList>
    </citation>
    <scope>NUCLEOTIDE SEQUENCE</scope>
</reference>
<dbReference type="EMBL" id="UOFR01000083">
    <property type="protein sequence ID" value="VAX01280.1"/>
    <property type="molecule type" value="Genomic_DNA"/>
</dbReference>
<name>A0A3B1AST0_9ZZZZ</name>
<accession>A0A3B1AST0</accession>